<dbReference type="OrthoDB" id="3801254at2759"/>
<keyword evidence="5" id="KW-1185">Reference proteome</keyword>
<dbReference type="InterPro" id="IPR027417">
    <property type="entry name" value="P-loop_NTPase"/>
</dbReference>
<dbReference type="GO" id="GO:0005524">
    <property type="term" value="F:ATP binding"/>
    <property type="evidence" value="ECO:0007669"/>
    <property type="project" value="InterPro"/>
</dbReference>
<dbReference type="Proteomes" id="UP000033647">
    <property type="component" value="Unassembled WGS sequence"/>
</dbReference>
<accession>A0A0F4GG24</accession>
<protein>
    <recommendedName>
        <fullName evidence="3">SNF2 N-terminal domain-containing protein</fullName>
    </recommendedName>
</protein>
<dbReference type="InterPro" id="IPR000330">
    <property type="entry name" value="SNF2_N"/>
</dbReference>
<gene>
    <name evidence="4" type="ORF">TI39_contig856g00002</name>
</gene>
<evidence type="ECO:0000313" key="5">
    <source>
        <dbReference type="Proteomes" id="UP000033647"/>
    </source>
</evidence>
<organism evidence="4 5">
    <name type="scientific">Zymoseptoria brevis</name>
    <dbReference type="NCBI Taxonomy" id="1047168"/>
    <lineage>
        <taxon>Eukaryota</taxon>
        <taxon>Fungi</taxon>
        <taxon>Dikarya</taxon>
        <taxon>Ascomycota</taxon>
        <taxon>Pezizomycotina</taxon>
        <taxon>Dothideomycetes</taxon>
        <taxon>Dothideomycetidae</taxon>
        <taxon>Mycosphaerellales</taxon>
        <taxon>Mycosphaerellaceae</taxon>
        <taxon>Zymoseptoria</taxon>
    </lineage>
</organism>
<name>A0A0F4GG24_9PEZI</name>
<dbReference type="Gene3D" id="3.40.50.300">
    <property type="entry name" value="P-loop containing nucleotide triphosphate hydrolases"/>
    <property type="match status" value="1"/>
</dbReference>
<evidence type="ECO:0000256" key="1">
    <source>
        <dbReference type="ARBA" id="ARBA00022741"/>
    </source>
</evidence>
<evidence type="ECO:0000256" key="2">
    <source>
        <dbReference type="ARBA" id="ARBA00022840"/>
    </source>
</evidence>
<dbReference type="AlphaFoldDB" id="A0A0F4GG24"/>
<proteinExistence type="predicted"/>
<sequence length="238" mass="27525">MHQEQKDMFEKILDDLDYGCPKVQGGIIEDVPGMGKTHQTCAFFNYWSQHASHLDADGKPDHRPTLLVVPDGYVYKQWAQLINDKFPRIQLVLAKSEVDWATEQVGGTKDFEKATRFETLSIQQACTGKDLPNSLKYIFDTNDEKASRTIIACTYTTWRKRVMSAKAVTATDHALFPDGCENWHREKPRAPLKKYELRDTSKRWENAFKMTILDEGYAVRNNKTQMHWSIRHLKADIN</sequence>
<dbReference type="EMBL" id="LAFY01000848">
    <property type="protein sequence ID" value="KJX95927.1"/>
    <property type="molecule type" value="Genomic_DNA"/>
</dbReference>
<dbReference type="STRING" id="1047168.A0A0F4GG24"/>
<feature type="domain" description="SNF2 N-terminal" evidence="3">
    <location>
        <begin position="22"/>
        <end position="235"/>
    </location>
</feature>
<keyword evidence="1" id="KW-0547">Nucleotide-binding</keyword>
<keyword evidence="2" id="KW-0067">ATP-binding</keyword>
<comment type="caution">
    <text evidence="4">The sequence shown here is derived from an EMBL/GenBank/DDBJ whole genome shotgun (WGS) entry which is preliminary data.</text>
</comment>
<reference evidence="4 5" key="1">
    <citation type="submission" date="2015-03" db="EMBL/GenBank/DDBJ databases">
        <title>RNA-seq based gene annotation and comparative genomics of four Zymoseptoria species reveal species-specific pathogenicity related genes and transposable element activity.</title>
        <authorList>
            <person name="Grandaubert J."/>
            <person name="Bhattacharyya A."/>
            <person name="Stukenbrock E.H."/>
        </authorList>
    </citation>
    <scope>NUCLEOTIDE SEQUENCE [LARGE SCALE GENOMIC DNA]</scope>
    <source>
        <strain evidence="4 5">Zb18110</strain>
    </source>
</reference>
<evidence type="ECO:0000313" key="4">
    <source>
        <dbReference type="EMBL" id="KJX95927.1"/>
    </source>
</evidence>
<dbReference type="SUPFAM" id="SSF52540">
    <property type="entry name" value="P-loop containing nucleoside triphosphate hydrolases"/>
    <property type="match status" value="1"/>
</dbReference>
<evidence type="ECO:0000259" key="3">
    <source>
        <dbReference type="Pfam" id="PF00176"/>
    </source>
</evidence>
<dbReference type="Pfam" id="PF00176">
    <property type="entry name" value="SNF2-rel_dom"/>
    <property type="match status" value="1"/>
</dbReference>